<evidence type="ECO:0000313" key="7">
    <source>
        <dbReference type="Proteomes" id="UP001167871"/>
    </source>
</evidence>
<evidence type="ECO:0000256" key="5">
    <source>
        <dbReference type="SAM" id="Phobius"/>
    </source>
</evidence>
<keyword evidence="4 6" id="KW-0012">Acyltransferase</keyword>
<dbReference type="Proteomes" id="UP001167871">
    <property type="component" value="Unassembled WGS sequence"/>
</dbReference>
<evidence type="ECO:0000256" key="1">
    <source>
        <dbReference type="ARBA" id="ARBA00007274"/>
    </source>
</evidence>
<organism evidence="6 7">
    <name type="scientific">Bacteroides gallinaceum</name>
    <dbReference type="NCBI Taxonomy" id="1462571"/>
    <lineage>
        <taxon>Bacteria</taxon>
        <taxon>Pseudomonadati</taxon>
        <taxon>Bacteroidota</taxon>
        <taxon>Bacteroidia</taxon>
        <taxon>Bacteroidales</taxon>
        <taxon>Bacteroidaceae</taxon>
        <taxon>Bacteroides</taxon>
    </lineage>
</organism>
<dbReference type="InterPro" id="IPR011004">
    <property type="entry name" value="Trimer_LpxA-like_sf"/>
</dbReference>
<keyword evidence="3" id="KW-0677">Repeat</keyword>
<dbReference type="CDD" id="cd04647">
    <property type="entry name" value="LbH_MAT_like"/>
    <property type="match status" value="1"/>
</dbReference>
<dbReference type="Gene3D" id="2.160.10.10">
    <property type="entry name" value="Hexapeptide repeat proteins"/>
    <property type="match status" value="1"/>
</dbReference>
<evidence type="ECO:0000256" key="2">
    <source>
        <dbReference type="ARBA" id="ARBA00022679"/>
    </source>
</evidence>
<keyword evidence="5" id="KW-0812">Transmembrane</keyword>
<dbReference type="GO" id="GO:0016746">
    <property type="term" value="F:acyltransferase activity"/>
    <property type="evidence" value="ECO:0007669"/>
    <property type="project" value="UniProtKB-KW"/>
</dbReference>
<comment type="caution">
    <text evidence="6">The sequence shown here is derived from an EMBL/GenBank/DDBJ whole genome shotgun (WGS) entry which is preliminary data.</text>
</comment>
<sequence length="176" mass="19613">MREFVKGLWLLISSFVNWIPCWLLRKAILKLTLGKMGKGCFFLRGLQVTNPKNVFIGSNVIINKNVMLDGRKAKIVIGDNTDIAQETNIWTLEHDVNSNTHETKGQDVIIGSHVWIASRVTILPGVHIGDGAVIAAGAIVSKDVPKLEIWGGCPAKKIGNRNNKLTYKLVYHPWFQ</sequence>
<dbReference type="InterPro" id="IPR018357">
    <property type="entry name" value="Hexapep_transf_CS"/>
</dbReference>
<keyword evidence="7" id="KW-1185">Reference proteome</keyword>
<dbReference type="EMBL" id="JAUEII010000007">
    <property type="protein sequence ID" value="MDN0048741.1"/>
    <property type="molecule type" value="Genomic_DNA"/>
</dbReference>
<protein>
    <submittedName>
        <fullName evidence="6">Acyltransferase</fullName>
        <ecNumber evidence="6">2.3.1.-</ecNumber>
    </submittedName>
</protein>
<comment type="similarity">
    <text evidence="1">Belongs to the transferase hexapeptide repeat family.</text>
</comment>
<proteinExistence type="inferred from homology"/>
<keyword evidence="2 6" id="KW-0808">Transferase</keyword>
<dbReference type="PANTHER" id="PTHR23416">
    <property type="entry name" value="SIALIC ACID SYNTHASE-RELATED"/>
    <property type="match status" value="1"/>
</dbReference>
<gene>
    <name evidence="6" type="ORF">QVO10_04955</name>
</gene>
<accession>A0ABT7X3T2</accession>
<evidence type="ECO:0000256" key="3">
    <source>
        <dbReference type="ARBA" id="ARBA00022737"/>
    </source>
</evidence>
<dbReference type="InterPro" id="IPR051159">
    <property type="entry name" value="Hexapeptide_acetyltransf"/>
</dbReference>
<name>A0ABT7X3T2_9BACE</name>
<reference evidence="6" key="2">
    <citation type="submission" date="2024-05" db="EMBL/GenBank/DDBJ databases">
        <title>Identification and characterization of horizontal gene transfer across gut microbiota members of farm animals based on homology search.</title>
        <authorList>
            <person name="Schwarzerova J."/>
            <person name="Nykrynova M."/>
            <person name="Jureckova K."/>
            <person name="Cejkova D."/>
            <person name="Rychlik I."/>
        </authorList>
    </citation>
    <scope>NUCLEOTIDE SEQUENCE</scope>
    <source>
        <strain evidence="6">84_SSukc20</strain>
    </source>
</reference>
<dbReference type="Pfam" id="PF00132">
    <property type="entry name" value="Hexapep"/>
    <property type="match status" value="1"/>
</dbReference>
<evidence type="ECO:0000256" key="4">
    <source>
        <dbReference type="ARBA" id="ARBA00023315"/>
    </source>
</evidence>
<keyword evidence="5" id="KW-1133">Transmembrane helix</keyword>
<feature type="transmembrane region" description="Helical" evidence="5">
    <location>
        <begin position="6"/>
        <end position="24"/>
    </location>
</feature>
<dbReference type="PANTHER" id="PTHR23416:SF23">
    <property type="entry name" value="ACETYLTRANSFERASE C18B11.09C-RELATED"/>
    <property type="match status" value="1"/>
</dbReference>
<reference evidence="6" key="1">
    <citation type="submission" date="2023-06" db="EMBL/GenBank/DDBJ databases">
        <authorList>
            <person name="Zeman M."/>
            <person name="Kubasova T."/>
            <person name="Jahodarova E."/>
            <person name="Nykrynova M."/>
            <person name="Rychlik I."/>
        </authorList>
    </citation>
    <scope>NUCLEOTIDE SEQUENCE</scope>
    <source>
        <strain evidence="6">84_SSukc20</strain>
    </source>
</reference>
<dbReference type="SUPFAM" id="SSF51161">
    <property type="entry name" value="Trimeric LpxA-like enzymes"/>
    <property type="match status" value="1"/>
</dbReference>
<dbReference type="InterPro" id="IPR001451">
    <property type="entry name" value="Hexapep"/>
</dbReference>
<dbReference type="EC" id="2.3.1.-" evidence="6"/>
<dbReference type="PROSITE" id="PS00101">
    <property type="entry name" value="HEXAPEP_TRANSFERASES"/>
    <property type="match status" value="1"/>
</dbReference>
<evidence type="ECO:0000313" key="6">
    <source>
        <dbReference type="EMBL" id="MDN0048741.1"/>
    </source>
</evidence>
<dbReference type="RefSeq" id="WP_301639217.1">
    <property type="nucleotide sequence ID" value="NZ_JAUEII010000007.1"/>
</dbReference>
<keyword evidence="5" id="KW-0472">Membrane</keyword>